<dbReference type="GO" id="GO:0004190">
    <property type="term" value="F:aspartic-type endopeptidase activity"/>
    <property type="evidence" value="ECO:0007669"/>
    <property type="project" value="UniProtKB-KW"/>
</dbReference>
<dbReference type="AlphaFoldDB" id="A0AAV3QMS9"/>
<dbReference type="Gene3D" id="1.10.340.70">
    <property type="match status" value="1"/>
</dbReference>
<dbReference type="FunFam" id="3.30.420.10:FF:000032">
    <property type="entry name" value="Retrovirus-related Pol polyprotein from transposon 297-like Protein"/>
    <property type="match status" value="1"/>
</dbReference>
<evidence type="ECO:0000313" key="14">
    <source>
        <dbReference type="Proteomes" id="UP001454036"/>
    </source>
</evidence>
<accession>A0AAV3QMS9</accession>
<dbReference type="Gene3D" id="3.30.70.270">
    <property type="match status" value="3"/>
</dbReference>
<keyword evidence="9" id="KW-0238">DNA-binding</keyword>
<dbReference type="InterPro" id="IPR001584">
    <property type="entry name" value="Integrase_cat-core"/>
</dbReference>
<dbReference type="GO" id="GO:0015074">
    <property type="term" value="P:DNA integration"/>
    <property type="evidence" value="ECO:0007669"/>
    <property type="project" value="UniProtKB-KW"/>
</dbReference>
<dbReference type="PANTHER" id="PTHR37984:SF5">
    <property type="entry name" value="PROTEIN NYNRIN-LIKE"/>
    <property type="match status" value="1"/>
</dbReference>
<dbReference type="InterPro" id="IPR041588">
    <property type="entry name" value="Integrase_H2C2"/>
</dbReference>
<gene>
    <name evidence="13" type="ORF">LIER_20166</name>
</gene>
<dbReference type="Gene3D" id="3.30.420.10">
    <property type="entry name" value="Ribonuclease H-like superfamily/Ribonuclease H"/>
    <property type="match status" value="1"/>
</dbReference>
<keyword evidence="2" id="KW-0479">Metal-binding</keyword>
<evidence type="ECO:0000256" key="5">
    <source>
        <dbReference type="ARBA" id="ARBA00022842"/>
    </source>
</evidence>
<dbReference type="PANTHER" id="PTHR37984">
    <property type="entry name" value="PROTEIN CBG26694"/>
    <property type="match status" value="1"/>
</dbReference>
<dbReference type="Proteomes" id="UP001454036">
    <property type="component" value="Unassembled WGS sequence"/>
</dbReference>
<dbReference type="InterPro" id="IPR043502">
    <property type="entry name" value="DNA/RNA_pol_sf"/>
</dbReference>
<dbReference type="SUPFAM" id="SSF56672">
    <property type="entry name" value="DNA/RNA polymerases"/>
    <property type="match status" value="1"/>
</dbReference>
<evidence type="ECO:0000259" key="12">
    <source>
        <dbReference type="PROSITE" id="PS50994"/>
    </source>
</evidence>
<keyword evidence="3" id="KW-0064">Aspartyl protease</keyword>
<feature type="domain" description="Integrase catalytic" evidence="12">
    <location>
        <begin position="316"/>
        <end position="476"/>
    </location>
</feature>
<dbReference type="GO" id="GO:0003964">
    <property type="term" value="F:RNA-directed DNA polymerase activity"/>
    <property type="evidence" value="ECO:0007669"/>
    <property type="project" value="UniProtKB-KW"/>
</dbReference>
<dbReference type="GO" id="GO:0006310">
    <property type="term" value="P:DNA recombination"/>
    <property type="evidence" value="ECO:0007669"/>
    <property type="project" value="UniProtKB-KW"/>
</dbReference>
<dbReference type="Pfam" id="PF24626">
    <property type="entry name" value="SH3_Tf2-1"/>
    <property type="match status" value="1"/>
</dbReference>
<dbReference type="GO" id="GO:0003887">
    <property type="term" value="F:DNA-directed DNA polymerase activity"/>
    <property type="evidence" value="ECO:0007669"/>
    <property type="project" value="UniProtKB-KW"/>
</dbReference>
<keyword evidence="11" id="KW-0511">Multifunctional enzyme</keyword>
<evidence type="ECO:0000256" key="10">
    <source>
        <dbReference type="ARBA" id="ARBA00023172"/>
    </source>
</evidence>
<dbReference type="GO" id="GO:0003677">
    <property type="term" value="F:DNA binding"/>
    <property type="evidence" value="ECO:0007669"/>
    <property type="project" value="UniProtKB-KW"/>
</dbReference>
<keyword evidence="7" id="KW-0695">RNA-directed DNA polymerase</keyword>
<dbReference type="InterPro" id="IPR050951">
    <property type="entry name" value="Retrovirus_Pol_polyprotein"/>
</dbReference>
<evidence type="ECO:0000256" key="11">
    <source>
        <dbReference type="ARBA" id="ARBA00023268"/>
    </source>
</evidence>
<organism evidence="13 14">
    <name type="scientific">Lithospermum erythrorhizon</name>
    <name type="common">Purple gromwell</name>
    <name type="synonym">Lithospermum officinale var. erythrorhizon</name>
    <dbReference type="NCBI Taxonomy" id="34254"/>
    <lineage>
        <taxon>Eukaryota</taxon>
        <taxon>Viridiplantae</taxon>
        <taxon>Streptophyta</taxon>
        <taxon>Embryophyta</taxon>
        <taxon>Tracheophyta</taxon>
        <taxon>Spermatophyta</taxon>
        <taxon>Magnoliopsida</taxon>
        <taxon>eudicotyledons</taxon>
        <taxon>Gunneridae</taxon>
        <taxon>Pentapetalae</taxon>
        <taxon>asterids</taxon>
        <taxon>lamiids</taxon>
        <taxon>Boraginales</taxon>
        <taxon>Boraginaceae</taxon>
        <taxon>Boraginoideae</taxon>
        <taxon>Lithospermeae</taxon>
        <taxon>Lithospermum</taxon>
    </lineage>
</organism>
<evidence type="ECO:0000313" key="13">
    <source>
        <dbReference type="EMBL" id="GAA0164566.1"/>
    </source>
</evidence>
<sequence length="644" mass="74193">MPFGLSNAPTTFQSIMNHVFNTVLRKFVLVLTLLREHKLFAKPSKCAFGQSHIEYLGYIISARGVQADPSKIEAMISWSKPNNLKSLRGFLGLTGYYRTFVQNYALLDFRKPFVIETDASGKRYGPVLMQEQKPLAYISKAWGLFKQAYQQSLKHLLEQKVTTYLRQKVVSKLLGLDYMIQYKQGKENVVADALSKAQHEEGQLLSISTVQPSWMHEVTSSYLQDKELQHILATIVINPAVFPLYDYKGGILRYKHKVVLGNDQDMKHKVIEALHDSTIGGYLGVVGAYQRIKALFYWKGMKKEIADYVTSCSICQQSKHELTQINMDFIEGLPTSNKKNAILVMVYRFTKYSHFIALSHPFTALKVAQLFLNHIHKLHGMPTYIISDRVKVFLSAMWQELFTKLGTKLQCSTSYHPQTDGQTERVNQCLETYLRCMCSARPKDWSNWLPMAEFWYNTSFHSSLKLTPFEALYGYKPPHLPAASYLKEVQTEARDMLEQRKQLTVLIKENLTLAQERMKRFADHSRTDRTLEVGEQVYLKLQPYRQNSVALRKHLKLAAKYYGPFEVLEEIGPIAYKLQLLEDLKIHPVFHVSLLKKHVKRKLQTTNALPTQLHDGSCSIYPLAILNKRKIKRAGTHIYQVLIQ</sequence>
<keyword evidence="4" id="KW-0378">Hydrolase</keyword>
<keyword evidence="8" id="KW-0808">Transferase</keyword>
<name>A0AAV3QMS9_LITER</name>
<keyword evidence="8" id="KW-0548">Nucleotidyltransferase</keyword>
<evidence type="ECO:0000256" key="3">
    <source>
        <dbReference type="ARBA" id="ARBA00022750"/>
    </source>
</evidence>
<evidence type="ECO:0000256" key="1">
    <source>
        <dbReference type="ARBA" id="ARBA00022670"/>
    </source>
</evidence>
<evidence type="ECO:0000256" key="8">
    <source>
        <dbReference type="ARBA" id="ARBA00022932"/>
    </source>
</evidence>
<keyword evidence="8" id="KW-0239">DNA-directed DNA polymerase</keyword>
<dbReference type="InterPro" id="IPR012337">
    <property type="entry name" value="RNaseH-like_sf"/>
</dbReference>
<evidence type="ECO:0000256" key="9">
    <source>
        <dbReference type="ARBA" id="ARBA00023125"/>
    </source>
</evidence>
<dbReference type="GO" id="GO:0046872">
    <property type="term" value="F:metal ion binding"/>
    <property type="evidence" value="ECO:0007669"/>
    <property type="project" value="UniProtKB-KW"/>
</dbReference>
<dbReference type="InterPro" id="IPR056924">
    <property type="entry name" value="SH3_Tf2-1"/>
</dbReference>
<reference evidence="13 14" key="1">
    <citation type="submission" date="2024-01" db="EMBL/GenBank/DDBJ databases">
        <title>The complete chloroplast genome sequence of Lithospermum erythrorhizon: insights into the phylogenetic relationship among Boraginaceae species and the maternal lineages of purple gromwells.</title>
        <authorList>
            <person name="Okada T."/>
            <person name="Watanabe K."/>
        </authorList>
    </citation>
    <scope>NUCLEOTIDE SEQUENCE [LARGE SCALE GENOMIC DNA]</scope>
</reference>
<evidence type="ECO:0000256" key="7">
    <source>
        <dbReference type="ARBA" id="ARBA00022918"/>
    </source>
</evidence>
<keyword evidence="6" id="KW-0229">DNA integration</keyword>
<keyword evidence="5" id="KW-0460">Magnesium</keyword>
<dbReference type="InterPro" id="IPR043128">
    <property type="entry name" value="Rev_trsase/Diguanyl_cyclase"/>
</dbReference>
<dbReference type="Pfam" id="PF17921">
    <property type="entry name" value="Integrase_H2C2"/>
    <property type="match status" value="1"/>
</dbReference>
<proteinExistence type="predicted"/>
<dbReference type="EMBL" id="BAABME010005090">
    <property type="protein sequence ID" value="GAA0164566.1"/>
    <property type="molecule type" value="Genomic_DNA"/>
</dbReference>
<dbReference type="SUPFAM" id="SSF53098">
    <property type="entry name" value="Ribonuclease H-like"/>
    <property type="match status" value="1"/>
</dbReference>
<evidence type="ECO:0000256" key="6">
    <source>
        <dbReference type="ARBA" id="ARBA00022908"/>
    </source>
</evidence>
<dbReference type="GO" id="GO:0006508">
    <property type="term" value="P:proteolysis"/>
    <property type="evidence" value="ECO:0007669"/>
    <property type="project" value="UniProtKB-KW"/>
</dbReference>
<keyword evidence="1" id="KW-0645">Protease</keyword>
<dbReference type="InterPro" id="IPR041577">
    <property type="entry name" value="RT_RNaseH_2"/>
</dbReference>
<evidence type="ECO:0000256" key="4">
    <source>
        <dbReference type="ARBA" id="ARBA00022801"/>
    </source>
</evidence>
<dbReference type="Pfam" id="PF17919">
    <property type="entry name" value="RT_RNaseH_2"/>
    <property type="match status" value="1"/>
</dbReference>
<keyword evidence="14" id="KW-1185">Reference proteome</keyword>
<keyword evidence="10" id="KW-0233">DNA recombination</keyword>
<dbReference type="InterPro" id="IPR036397">
    <property type="entry name" value="RNaseH_sf"/>
</dbReference>
<protein>
    <recommendedName>
        <fullName evidence="12">Integrase catalytic domain-containing protein</fullName>
    </recommendedName>
</protein>
<comment type="caution">
    <text evidence="13">The sequence shown here is derived from an EMBL/GenBank/DDBJ whole genome shotgun (WGS) entry which is preliminary data.</text>
</comment>
<evidence type="ECO:0000256" key="2">
    <source>
        <dbReference type="ARBA" id="ARBA00022723"/>
    </source>
</evidence>
<dbReference type="PROSITE" id="PS50994">
    <property type="entry name" value="INTEGRASE"/>
    <property type="match status" value="1"/>
</dbReference>